<protein>
    <recommendedName>
        <fullName evidence="4">Core-binding (CB) domain-containing protein</fullName>
    </recommendedName>
</protein>
<dbReference type="GO" id="GO:0003677">
    <property type="term" value="F:DNA binding"/>
    <property type="evidence" value="ECO:0007669"/>
    <property type="project" value="UniProtKB-UniRule"/>
</dbReference>
<keyword evidence="2 3" id="KW-0238">DNA-binding</keyword>
<evidence type="ECO:0000313" key="5">
    <source>
        <dbReference type="EMBL" id="CBX27484.1"/>
    </source>
</evidence>
<dbReference type="GO" id="GO:0015074">
    <property type="term" value="P:DNA integration"/>
    <property type="evidence" value="ECO:0007669"/>
    <property type="project" value="UniProtKB-KW"/>
</dbReference>
<evidence type="ECO:0000259" key="4">
    <source>
        <dbReference type="PROSITE" id="PS51900"/>
    </source>
</evidence>
<dbReference type="EMBL" id="FR695866">
    <property type="protein sequence ID" value="CBX27484.1"/>
    <property type="molecule type" value="Genomic_DNA"/>
</dbReference>
<keyword evidence="1" id="KW-0229">DNA integration</keyword>
<dbReference type="AlphaFoldDB" id="E1YA90"/>
<evidence type="ECO:0000256" key="3">
    <source>
        <dbReference type="PROSITE-ProRule" id="PRU01248"/>
    </source>
</evidence>
<dbReference type="Pfam" id="PF13495">
    <property type="entry name" value="Phage_int_SAM_4"/>
    <property type="match status" value="1"/>
</dbReference>
<gene>
    <name evidence="5" type="ORF">N47_H23060</name>
</gene>
<sequence length="91" mass="10812">MMSMSTHKDSKLMDEVRDVMRLHHYSIHTEKTYCDRIKRYVLFHNMKSSEDLADGEHKIELFLTDPAVNKNVSKSTQNQAMNALVFLYKRY</sequence>
<organism evidence="5">
    <name type="scientific">uncultured Desulfobacterium sp</name>
    <dbReference type="NCBI Taxonomy" id="201089"/>
    <lineage>
        <taxon>Bacteria</taxon>
        <taxon>Pseudomonadati</taxon>
        <taxon>Thermodesulfobacteriota</taxon>
        <taxon>Desulfobacteria</taxon>
        <taxon>Desulfobacterales</taxon>
        <taxon>Desulfobacteriaceae</taxon>
        <taxon>Desulfobacterium</taxon>
        <taxon>environmental samples</taxon>
    </lineage>
</organism>
<dbReference type="PROSITE" id="PS51900">
    <property type="entry name" value="CB"/>
    <property type="match status" value="1"/>
</dbReference>
<name>E1YA90_9BACT</name>
<evidence type="ECO:0000256" key="2">
    <source>
        <dbReference type="ARBA" id="ARBA00023125"/>
    </source>
</evidence>
<dbReference type="InterPro" id="IPR044068">
    <property type="entry name" value="CB"/>
</dbReference>
<proteinExistence type="predicted"/>
<feature type="domain" description="Core-binding (CB)" evidence="4">
    <location>
        <begin position="7"/>
        <end position="91"/>
    </location>
</feature>
<reference evidence="5" key="1">
    <citation type="journal article" date="2011" name="Environ. Microbiol.">
        <title>Genomic insights into the metabolic potential of the polycyclic aromatic hydrocarbon degrading sulfate-reducing Deltaproteobacterium N47.</title>
        <authorList>
            <person name="Bergmann F."/>
            <person name="Selesi D."/>
            <person name="Weinmaier T."/>
            <person name="Tischler P."/>
            <person name="Rattei T."/>
            <person name="Meckenstock R.U."/>
        </authorList>
    </citation>
    <scope>NUCLEOTIDE SEQUENCE</scope>
</reference>
<dbReference type="InterPro" id="IPR004107">
    <property type="entry name" value="Integrase_SAM-like_N"/>
</dbReference>
<dbReference type="InterPro" id="IPR010998">
    <property type="entry name" value="Integrase_recombinase_N"/>
</dbReference>
<evidence type="ECO:0000256" key="1">
    <source>
        <dbReference type="ARBA" id="ARBA00022908"/>
    </source>
</evidence>
<accession>E1YA90</accession>
<dbReference type="Gene3D" id="1.10.150.130">
    <property type="match status" value="1"/>
</dbReference>